<dbReference type="OrthoDB" id="432401at2759"/>
<dbReference type="AlphaFoldDB" id="A0A1Q9C450"/>
<gene>
    <name evidence="1" type="ORF">AK812_SmicGene42210</name>
</gene>
<comment type="caution">
    <text evidence="1">The sequence shown here is derived from an EMBL/GenBank/DDBJ whole genome shotgun (WGS) entry which is preliminary data.</text>
</comment>
<keyword evidence="2" id="KW-1185">Reference proteome</keyword>
<evidence type="ECO:0000313" key="1">
    <source>
        <dbReference type="EMBL" id="OLP77703.1"/>
    </source>
</evidence>
<proteinExistence type="predicted"/>
<dbReference type="SUPFAM" id="SSF50985">
    <property type="entry name" value="RCC1/BLIP-II"/>
    <property type="match status" value="1"/>
</dbReference>
<reference evidence="1 2" key="1">
    <citation type="submission" date="2016-02" db="EMBL/GenBank/DDBJ databases">
        <title>Genome analysis of coral dinoflagellate symbionts highlights evolutionary adaptations to a symbiotic lifestyle.</title>
        <authorList>
            <person name="Aranda M."/>
            <person name="Li Y."/>
            <person name="Liew Y.J."/>
            <person name="Baumgarten S."/>
            <person name="Simakov O."/>
            <person name="Wilson M."/>
            <person name="Piel J."/>
            <person name="Ashoor H."/>
            <person name="Bougouffa S."/>
            <person name="Bajic V.B."/>
            <person name="Ryu T."/>
            <person name="Ravasi T."/>
            <person name="Bayer T."/>
            <person name="Micklem G."/>
            <person name="Kim H."/>
            <person name="Bhak J."/>
            <person name="Lajeunesse T.C."/>
            <person name="Voolstra C.R."/>
        </authorList>
    </citation>
    <scope>NUCLEOTIDE SEQUENCE [LARGE SCALE GENOMIC DNA]</scope>
    <source>
        <strain evidence="1 2">CCMP2467</strain>
    </source>
</reference>
<protein>
    <recommendedName>
        <fullName evidence="3">E3 ubiquitin-protein ligase HERC2</fullName>
    </recommendedName>
</protein>
<evidence type="ECO:0000313" key="2">
    <source>
        <dbReference type="Proteomes" id="UP000186817"/>
    </source>
</evidence>
<name>A0A1Q9C450_SYMMI</name>
<accession>A0A1Q9C450</accession>
<evidence type="ECO:0008006" key="3">
    <source>
        <dbReference type="Google" id="ProtNLM"/>
    </source>
</evidence>
<dbReference type="EMBL" id="LSRX01001726">
    <property type="protein sequence ID" value="OLP77703.1"/>
    <property type="molecule type" value="Genomic_DNA"/>
</dbReference>
<dbReference type="InterPro" id="IPR009091">
    <property type="entry name" value="RCC1/BLIP-II"/>
</dbReference>
<dbReference type="Gene3D" id="2.130.10.30">
    <property type="entry name" value="Regulator of chromosome condensation 1/beta-lactamase-inhibitor protein II"/>
    <property type="match status" value="1"/>
</dbReference>
<sequence length="264" mass="27372">MLHTGGNTVPRFTLASISASNASDGGVFKHVTCNVTGRAFAKMATGDAGSDVASCEPTLEGATRERPDLAAVLSCSFPPRLAKKACFAGLTAQSDSSDANNLCGAPARWIGRYLGRTGHSLNAFAAILIDGSVVTWGSPFSGGDSSTVQAQLRNVSAIQSTAQAFAAIRTDGSVVTWGGSDYGPGFDVTNSSQVRERLKDVRDIRSSPGAFAALLRDGSVVTWGDSRTVQHQLTNGHAFAAIKADGTVVSWGHPDRGPCVIGKK</sequence>
<organism evidence="1 2">
    <name type="scientific">Symbiodinium microadriaticum</name>
    <name type="common">Dinoflagellate</name>
    <name type="synonym">Zooxanthella microadriatica</name>
    <dbReference type="NCBI Taxonomy" id="2951"/>
    <lineage>
        <taxon>Eukaryota</taxon>
        <taxon>Sar</taxon>
        <taxon>Alveolata</taxon>
        <taxon>Dinophyceae</taxon>
        <taxon>Suessiales</taxon>
        <taxon>Symbiodiniaceae</taxon>
        <taxon>Symbiodinium</taxon>
    </lineage>
</organism>
<dbReference type="Proteomes" id="UP000186817">
    <property type="component" value="Unassembled WGS sequence"/>
</dbReference>